<keyword evidence="1" id="KW-1133">Transmembrane helix</keyword>
<keyword evidence="3" id="KW-1185">Reference proteome</keyword>
<feature type="transmembrane region" description="Helical" evidence="1">
    <location>
        <begin position="75"/>
        <end position="96"/>
    </location>
</feature>
<dbReference type="OrthoDB" id="950997at2"/>
<feature type="transmembrane region" description="Helical" evidence="1">
    <location>
        <begin position="47"/>
        <end position="69"/>
    </location>
</feature>
<evidence type="ECO:0000313" key="2">
    <source>
        <dbReference type="EMBL" id="RAJ94394.1"/>
    </source>
</evidence>
<dbReference type="EMBL" id="QLMC01000005">
    <property type="protein sequence ID" value="RAJ94394.1"/>
    <property type="molecule type" value="Genomic_DNA"/>
</dbReference>
<dbReference type="RefSeq" id="WP_111630282.1">
    <property type="nucleotide sequence ID" value="NZ_QLMC01000005.1"/>
</dbReference>
<evidence type="ECO:0000256" key="1">
    <source>
        <dbReference type="SAM" id="Phobius"/>
    </source>
</evidence>
<reference evidence="2 3" key="1">
    <citation type="submission" date="2018-06" db="EMBL/GenBank/DDBJ databases">
        <title>Genomic Encyclopedia of Archaeal and Bacterial Type Strains, Phase II (KMG-II): from individual species to whole genera.</title>
        <authorList>
            <person name="Goeker M."/>
        </authorList>
    </citation>
    <scope>NUCLEOTIDE SEQUENCE [LARGE SCALE GENOMIC DNA]</scope>
    <source>
        <strain evidence="2 3">DSM 21851</strain>
    </source>
</reference>
<dbReference type="Proteomes" id="UP000248790">
    <property type="component" value="Unassembled WGS sequence"/>
</dbReference>
<feature type="transmembrane region" description="Helical" evidence="1">
    <location>
        <begin position="156"/>
        <end position="179"/>
    </location>
</feature>
<accession>A0A327WQ97</accession>
<feature type="transmembrane region" description="Helical" evidence="1">
    <location>
        <begin position="133"/>
        <end position="150"/>
    </location>
</feature>
<organism evidence="2 3">
    <name type="scientific">Larkinella arboricola</name>
    <dbReference type="NCBI Taxonomy" id="643671"/>
    <lineage>
        <taxon>Bacteria</taxon>
        <taxon>Pseudomonadati</taxon>
        <taxon>Bacteroidota</taxon>
        <taxon>Cytophagia</taxon>
        <taxon>Cytophagales</taxon>
        <taxon>Spirosomataceae</taxon>
        <taxon>Larkinella</taxon>
    </lineage>
</organism>
<proteinExistence type="predicted"/>
<protein>
    <submittedName>
        <fullName evidence="2">Uncharacterized protein</fullName>
    </submittedName>
</protein>
<gene>
    <name evidence="2" type="ORF">LX87_04281</name>
</gene>
<comment type="caution">
    <text evidence="2">The sequence shown here is derived from an EMBL/GenBank/DDBJ whole genome shotgun (WGS) entry which is preliminary data.</text>
</comment>
<keyword evidence="1" id="KW-0812">Transmembrane</keyword>
<evidence type="ECO:0000313" key="3">
    <source>
        <dbReference type="Proteomes" id="UP000248790"/>
    </source>
</evidence>
<name>A0A327WQ97_LARAB</name>
<keyword evidence="1" id="KW-0472">Membrane</keyword>
<dbReference type="AlphaFoldDB" id="A0A327WQ97"/>
<sequence>MTLDDLKITWKAYDEKLLAHQQLTERMIILMIKDRSKGTLAKMARHLQVAGVVMTAVIVFFSAAIIGNAFDYERWYLYIPSVIYIGLAVVALTVVVKNYRNLSRISLSQQNLYDSLKTVLGWHEKAQAALSKVWMLCLLAGFLFTISMIARKFEAYSALKISLALGSQAAFILLFYGLARWLFNAFEDKIGLELKENLQELDQLKSIL</sequence>